<dbReference type="EMBL" id="SNRY01000004">
    <property type="protein sequence ID" value="KAA6352221.1"/>
    <property type="molecule type" value="Genomic_DNA"/>
</dbReference>
<dbReference type="AlphaFoldDB" id="A0A5J4T3G4"/>
<proteinExistence type="predicted"/>
<evidence type="ECO:0000313" key="1">
    <source>
        <dbReference type="EMBL" id="KAA6352221.1"/>
    </source>
</evidence>
<comment type="caution">
    <text evidence="1">The sequence shown here is derived from an EMBL/GenBank/DDBJ whole genome shotgun (WGS) entry which is preliminary data.</text>
</comment>
<sequence>MKVFTSVIIPIILLTSCRTMESFPIDYMVPASVTFPSQLRRVAIVNNVSKSPGDNFLISKKTTSNEKEKITFGNVALVTESFAKHIAATNYFDEVLICDSALRAYDTIPRKSILSKKEVNELTDNFNVDALFSLENLQIKSVNAVEYIPDIQNHYETLDVTVYTTVSVYLPQRSTPMATITASDSIFWARIKYGWVLSTLAIFDEQIMKEVIDFTGSIPVKYLIPGWKTVDRYIYINGSTEMRDATVCVHKNEWDKAYELWKQANLSKKKKLQMYSALNIAVYHEINDNIEEAITWATKAKELAQRIEKAKESFPQEKVTNSFLFSVYIDNLKIRKADLSILNAQMQRLKEDF</sequence>
<name>A0A5J4T3G4_9ZZZZ</name>
<reference evidence="1" key="1">
    <citation type="submission" date="2019-03" db="EMBL/GenBank/DDBJ databases">
        <title>Single cell metagenomics reveals metabolic interactions within the superorganism composed of flagellate Streblomastix strix and complex community of Bacteroidetes bacteria on its surface.</title>
        <authorList>
            <person name="Treitli S.C."/>
            <person name="Kolisko M."/>
            <person name="Husnik F."/>
            <person name="Keeling P."/>
            <person name="Hampl V."/>
        </authorList>
    </citation>
    <scope>NUCLEOTIDE SEQUENCE</scope>
    <source>
        <strain evidence="1">STM</strain>
    </source>
</reference>
<protein>
    <recommendedName>
        <fullName evidence="2">Tetratricopeptide repeat protein</fullName>
    </recommendedName>
</protein>
<gene>
    <name evidence="1" type="ORF">EZS27_000403</name>
</gene>
<dbReference type="InterPro" id="IPR045921">
    <property type="entry name" value="DUF6340"/>
</dbReference>
<dbReference type="PROSITE" id="PS51257">
    <property type="entry name" value="PROKAR_LIPOPROTEIN"/>
    <property type="match status" value="1"/>
</dbReference>
<organism evidence="1">
    <name type="scientific">termite gut metagenome</name>
    <dbReference type="NCBI Taxonomy" id="433724"/>
    <lineage>
        <taxon>unclassified sequences</taxon>
        <taxon>metagenomes</taxon>
        <taxon>organismal metagenomes</taxon>
    </lineage>
</organism>
<evidence type="ECO:0008006" key="2">
    <source>
        <dbReference type="Google" id="ProtNLM"/>
    </source>
</evidence>
<dbReference type="Pfam" id="PF19867">
    <property type="entry name" value="DUF6340"/>
    <property type="match status" value="1"/>
</dbReference>
<accession>A0A5J4T3G4</accession>